<organism evidence="5 6">
    <name type="scientific">Drosophila gunungcola</name>
    <name type="common">fruit fly</name>
    <dbReference type="NCBI Taxonomy" id="103775"/>
    <lineage>
        <taxon>Eukaryota</taxon>
        <taxon>Metazoa</taxon>
        <taxon>Ecdysozoa</taxon>
        <taxon>Arthropoda</taxon>
        <taxon>Hexapoda</taxon>
        <taxon>Insecta</taxon>
        <taxon>Pterygota</taxon>
        <taxon>Neoptera</taxon>
        <taxon>Endopterygota</taxon>
        <taxon>Diptera</taxon>
        <taxon>Brachycera</taxon>
        <taxon>Muscomorpha</taxon>
        <taxon>Ephydroidea</taxon>
        <taxon>Drosophilidae</taxon>
        <taxon>Drosophila</taxon>
        <taxon>Sophophora</taxon>
    </lineage>
</organism>
<dbReference type="Pfam" id="PF00079">
    <property type="entry name" value="Serpin"/>
    <property type="match status" value="1"/>
</dbReference>
<gene>
    <name evidence="5" type="ORF">M5D96_005613</name>
</gene>
<dbReference type="Proteomes" id="UP001059596">
    <property type="component" value="Unassembled WGS sequence"/>
</dbReference>
<dbReference type="PANTHER" id="PTHR11461:SF211">
    <property type="entry name" value="GH10112P-RELATED"/>
    <property type="match status" value="1"/>
</dbReference>
<feature type="domain" description="Serpin" evidence="4">
    <location>
        <begin position="1"/>
        <end position="117"/>
    </location>
</feature>
<dbReference type="SUPFAM" id="SSF56574">
    <property type="entry name" value="Serpins"/>
    <property type="match status" value="1"/>
</dbReference>
<dbReference type="InterPro" id="IPR042185">
    <property type="entry name" value="Serpin_sf_2"/>
</dbReference>
<dbReference type="GO" id="GO:0005615">
    <property type="term" value="C:extracellular space"/>
    <property type="evidence" value="ECO:0007669"/>
    <property type="project" value="InterPro"/>
</dbReference>
<dbReference type="PANTHER" id="PTHR11461">
    <property type="entry name" value="SERINE PROTEASE INHIBITOR, SERPIN"/>
    <property type="match status" value="1"/>
</dbReference>
<reference evidence="5" key="1">
    <citation type="journal article" date="2023" name="Genome Biol. Evol.">
        <title>Long-read-based Genome Assembly of Drosophila gunungcola Reveals Fewer Chemosensory Genes in Flower-breeding Species.</title>
        <authorList>
            <person name="Negi A."/>
            <person name="Liao B.Y."/>
            <person name="Yeh S.D."/>
        </authorList>
    </citation>
    <scope>NUCLEOTIDE SEQUENCE</scope>
    <source>
        <strain evidence="5">Sukarami</strain>
    </source>
</reference>
<keyword evidence="2" id="KW-0646">Protease inhibitor</keyword>
<evidence type="ECO:0000256" key="1">
    <source>
        <dbReference type="ARBA" id="ARBA00009500"/>
    </source>
</evidence>
<dbReference type="InterPro" id="IPR042178">
    <property type="entry name" value="Serpin_sf_1"/>
</dbReference>
<dbReference type="InterPro" id="IPR036186">
    <property type="entry name" value="Serpin_sf"/>
</dbReference>
<evidence type="ECO:0000313" key="6">
    <source>
        <dbReference type="Proteomes" id="UP001059596"/>
    </source>
</evidence>
<proteinExistence type="inferred from homology"/>
<accession>A0A9P9YR31</accession>
<name>A0A9P9YR31_9MUSC</name>
<dbReference type="Gene3D" id="2.30.39.10">
    <property type="entry name" value="Alpha-1-antitrypsin, domain 1"/>
    <property type="match status" value="1"/>
</dbReference>
<keyword evidence="6" id="KW-1185">Reference proteome</keyword>
<protein>
    <recommendedName>
        <fullName evidence="4">Serpin domain-containing protein</fullName>
    </recommendedName>
</protein>
<dbReference type="AlphaFoldDB" id="A0A9P9YR31"/>
<dbReference type="InterPro" id="IPR023795">
    <property type="entry name" value="Serpin_CS"/>
</dbReference>
<dbReference type="InterPro" id="IPR000215">
    <property type="entry name" value="Serpin_fam"/>
</dbReference>
<sequence>MNLVKQLSNRNLPQNFVVSPFAVRQALVLLYLGKGTRKDYQLARALRMTGRQNGKIVSYFGKARFKAIKQEFTMANRIYLSPSYNDFEQMKKLSGNLGVDVENMKFSENTKSGDEIKNVQETLDLNVALQALGIKKIFTDDDEDSNATVASFKQFSALESKPNRVLMSADFGGDNDQRVVNVNKPFVFVIKDQSTVYMVGRIEAIR</sequence>
<dbReference type="PROSITE" id="PS00284">
    <property type="entry name" value="SERPIN"/>
    <property type="match status" value="1"/>
</dbReference>
<comment type="similarity">
    <text evidence="1">Belongs to the serpin family.</text>
</comment>
<dbReference type="InterPro" id="IPR023796">
    <property type="entry name" value="Serpin_dom"/>
</dbReference>
<evidence type="ECO:0000313" key="5">
    <source>
        <dbReference type="EMBL" id="KAI8041355.1"/>
    </source>
</evidence>
<dbReference type="GO" id="GO:0004867">
    <property type="term" value="F:serine-type endopeptidase inhibitor activity"/>
    <property type="evidence" value="ECO:0007669"/>
    <property type="project" value="UniProtKB-KW"/>
</dbReference>
<comment type="caution">
    <text evidence="5">The sequence shown here is derived from an EMBL/GenBank/DDBJ whole genome shotgun (WGS) entry which is preliminary data.</text>
</comment>
<evidence type="ECO:0000259" key="4">
    <source>
        <dbReference type="Pfam" id="PF00079"/>
    </source>
</evidence>
<evidence type="ECO:0000256" key="3">
    <source>
        <dbReference type="ARBA" id="ARBA00022900"/>
    </source>
</evidence>
<dbReference type="Gene3D" id="3.30.497.10">
    <property type="entry name" value="Antithrombin, subunit I, domain 2"/>
    <property type="match status" value="2"/>
</dbReference>
<evidence type="ECO:0000256" key="2">
    <source>
        <dbReference type="ARBA" id="ARBA00022690"/>
    </source>
</evidence>
<dbReference type="EMBL" id="JAMKOV010000003">
    <property type="protein sequence ID" value="KAI8041355.1"/>
    <property type="molecule type" value="Genomic_DNA"/>
</dbReference>
<keyword evidence="3" id="KW-0722">Serine protease inhibitor</keyword>